<dbReference type="Proteomes" id="UP000054995">
    <property type="component" value="Unassembled WGS sequence"/>
</dbReference>
<protein>
    <submittedName>
        <fullName evidence="1">Uncharacterized protein</fullName>
    </submittedName>
</protein>
<organism evidence="1 2">
    <name type="scientific">Trichinella pseudospiralis</name>
    <name type="common">Parasitic roundworm</name>
    <dbReference type="NCBI Taxonomy" id="6337"/>
    <lineage>
        <taxon>Eukaryota</taxon>
        <taxon>Metazoa</taxon>
        <taxon>Ecdysozoa</taxon>
        <taxon>Nematoda</taxon>
        <taxon>Enoplea</taxon>
        <taxon>Dorylaimia</taxon>
        <taxon>Trichinellida</taxon>
        <taxon>Trichinellidae</taxon>
        <taxon>Trichinella</taxon>
    </lineage>
</organism>
<sequence>MKYLMMSICHSRDNIPEKLAPENVLALFSKLPVDVPSFQSDAKTRLCSEEMCGDLSSEVQMEHRHLRRFLFQ</sequence>
<reference evidence="1 2" key="1">
    <citation type="submission" date="2015-01" db="EMBL/GenBank/DDBJ databases">
        <title>Evolution of Trichinella species and genotypes.</title>
        <authorList>
            <person name="Korhonen P.K."/>
            <person name="Edoardo P."/>
            <person name="Giuseppe L.R."/>
            <person name="Gasser R.B."/>
        </authorList>
    </citation>
    <scope>NUCLEOTIDE SEQUENCE [LARGE SCALE GENOMIC DNA]</scope>
    <source>
        <strain evidence="1">ISS470</strain>
    </source>
</reference>
<dbReference type="EMBL" id="JYDT01000481">
    <property type="protein sequence ID" value="KRY80475.1"/>
    <property type="molecule type" value="Genomic_DNA"/>
</dbReference>
<name>A0A0V1F398_TRIPS</name>
<keyword evidence="2" id="KW-1185">Reference proteome</keyword>
<evidence type="ECO:0000313" key="2">
    <source>
        <dbReference type="Proteomes" id="UP000054995"/>
    </source>
</evidence>
<evidence type="ECO:0000313" key="1">
    <source>
        <dbReference type="EMBL" id="KRY80475.1"/>
    </source>
</evidence>
<proteinExistence type="predicted"/>
<comment type="caution">
    <text evidence="1">The sequence shown here is derived from an EMBL/GenBank/DDBJ whole genome shotgun (WGS) entry which is preliminary data.</text>
</comment>
<gene>
    <name evidence="1" type="ORF">T4D_16508</name>
</gene>
<accession>A0A0V1F398</accession>
<dbReference type="AlphaFoldDB" id="A0A0V1F398"/>